<evidence type="ECO:0000313" key="3">
    <source>
        <dbReference type="Proteomes" id="UP000471435"/>
    </source>
</evidence>
<dbReference type="Proteomes" id="UP000471435">
    <property type="component" value="Unassembled WGS sequence"/>
</dbReference>
<feature type="domain" description="DUF403" evidence="1">
    <location>
        <begin position="1"/>
        <end position="311"/>
    </location>
</feature>
<dbReference type="OrthoDB" id="9803532at2"/>
<keyword evidence="3" id="KW-1185">Reference proteome</keyword>
<proteinExistence type="predicted"/>
<evidence type="ECO:0000313" key="2">
    <source>
        <dbReference type="EMBL" id="MXP46079.1"/>
    </source>
</evidence>
<evidence type="ECO:0000259" key="1">
    <source>
        <dbReference type="Pfam" id="PF04168"/>
    </source>
</evidence>
<dbReference type="InterPro" id="IPR007296">
    <property type="entry name" value="DUF403"/>
</dbReference>
<organism evidence="2 3">
    <name type="scientific">Pontixanthobacter luteolus</name>
    <dbReference type="NCBI Taxonomy" id="295089"/>
    <lineage>
        <taxon>Bacteria</taxon>
        <taxon>Pseudomonadati</taxon>
        <taxon>Pseudomonadota</taxon>
        <taxon>Alphaproteobacteria</taxon>
        <taxon>Sphingomonadales</taxon>
        <taxon>Erythrobacteraceae</taxon>
        <taxon>Pontixanthobacter</taxon>
    </lineage>
</organism>
<reference evidence="2 3" key="1">
    <citation type="submission" date="2019-12" db="EMBL/GenBank/DDBJ databases">
        <title>Genomic-based taxomic classification of the family Erythrobacteraceae.</title>
        <authorList>
            <person name="Xu L."/>
        </authorList>
    </citation>
    <scope>NUCLEOTIDE SEQUENCE [LARGE SCALE GENOMIC DNA]</scope>
    <source>
        <strain evidence="2 3">SW-109</strain>
    </source>
</reference>
<dbReference type="AlphaFoldDB" id="A0A6I4UW19"/>
<accession>A0A6I4UW19</accession>
<dbReference type="RefSeq" id="WP_160729356.1">
    <property type="nucleotide sequence ID" value="NZ_WTYP01000001.1"/>
</dbReference>
<dbReference type="InterPro" id="IPR051680">
    <property type="entry name" value="ATP-dep_Glu-Cys_Ligase-2"/>
</dbReference>
<protein>
    <recommendedName>
        <fullName evidence="1">DUF403 domain-containing protein</fullName>
    </recommendedName>
</protein>
<gene>
    <name evidence="2" type="ORF">GRI43_01565</name>
</gene>
<dbReference type="PANTHER" id="PTHR34595:SF7">
    <property type="entry name" value="SLL1039 PROTEIN"/>
    <property type="match status" value="1"/>
</dbReference>
<sequence>MLGRTANGLFWMFRYLERAENTARLLDAGLRMALTRDHTSAREEWRSLIGASGQQASFDAKYDGDFTGSNVWNFILRDKENSANILSTFEQVRTNARMVRNTISSEVWEAINESWMNLESQLKRPVAQGNLGKVVGDVRRAGTLVHGAMAGTMLRDSGFHFARAGTFVERADSVARILDIKYYLLLPSLTYVGSSLDTSQWDNVLRSVSGDRAYRWLNAGEIDARGIVEFLVLDERFPRSLAFCHSALRDDLASLAKLHHAQGACNELMREADMIMTDTTIDDIFEKGLHEFLIEFVNRNSSIAAAIAEDYRFTA</sequence>
<dbReference type="EMBL" id="WTYP01000001">
    <property type="protein sequence ID" value="MXP46079.1"/>
    <property type="molecule type" value="Genomic_DNA"/>
</dbReference>
<dbReference type="PANTHER" id="PTHR34595">
    <property type="entry name" value="BLR5612 PROTEIN"/>
    <property type="match status" value="1"/>
</dbReference>
<name>A0A6I4UW19_9SPHN</name>
<comment type="caution">
    <text evidence="2">The sequence shown here is derived from an EMBL/GenBank/DDBJ whole genome shotgun (WGS) entry which is preliminary data.</text>
</comment>
<dbReference type="Pfam" id="PF04168">
    <property type="entry name" value="Alpha-E"/>
    <property type="match status" value="1"/>
</dbReference>